<feature type="transmembrane region" description="Helical" evidence="9">
    <location>
        <begin position="170"/>
        <end position="191"/>
    </location>
</feature>
<comment type="function">
    <text evidence="9">Converts cobyric acid to cobinamide by the addition of aminopropanol on the F carboxylic group.</text>
</comment>
<keyword evidence="4 9" id="KW-1003">Cell membrane</keyword>
<dbReference type="NCBIfam" id="TIGR00380">
    <property type="entry name" value="cobal_cbiB"/>
    <property type="match status" value="1"/>
</dbReference>
<evidence type="ECO:0000256" key="6">
    <source>
        <dbReference type="ARBA" id="ARBA00022692"/>
    </source>
</evidence>
<evidence type="ECO:0000256" key="4">
    <source>
        <dbReference type="ARBA" id="ARBA00022475"/>
    </source>
</evidence>
<dbReference type="PATRIC" id="fig|1637645.4.peg.4072"/>
<dbReference type="RefSeq" id="WP_046281556.1">
    <property type="nucleotide sequence ID" value="NZ_LATL02000206.1"/>
</dbReference>
<dbReference type="PANTHER" id="PTHR34308">
    <property type="entry name" value="COBALAMIN BIOSYNTHESIS PROTEIN CBIB"/>
    <property type="match status" value="1"/>
</dbReference>
<feature type="transmembrane region" description="Helical" evidence="9">
    <location>
        <begin position="314"/>
        <end position="332"/>
    </location>
</feature>
<dbReference type="GO" id="GO:0005886">
    <property type="term" value="C:plasma membrane"/>
    <property type="evidence" value="ECO:0007669"/>
    <property type="project" value="UniProtKB-SubCell"/>
</dbReference>
<dbReference type="Proteomes" id="UP000033607">
    <property type="component" value="Unassembled WGS sequence"/>
</dbReference>
<gene>
    <name evidence="9" type="primary">cobD</name>
    <name evidence="10" type="ORF">WN50_26210</name>
</gene>
<feature type="transmembrane region" description="Helical" evidence="9">
    <location>
        <begin position="56"/>
        <end position="77"/>
    </location>
</feature>
<evidence type="ECO:0000313" key="11">
    <source>
        <dbReference type="Proteomes" id="UP000033607"/>
    </source>
</evidence>
<comment type="subcellular location">
    <subcellularLocation>
        <location evidence="1 9">Cell membrane</location>
        <topology evidence="1 9">Multi-pass membrane protein</topology>
    </subcellularLocation>
</comment>
<evidence type="ECO:0000256" key="5">
    <source>
        <dbReference type="ARBA" id="ARBA00022573"/>
    </source>
</evidence>
<evidence type="ECO:0000256" key="7">
    <source>
        <dbReference type="ARBA" id="ARBA00022989"/>
    </source>
</evidence>
<keyword evidence="5 9" id="KW-0169">Cobalamin biosynthesis</keyword>
<keyword evidence="7 9" id="KW-1133">Transmembrane helix</keyword>
<dbReference type="GO" id="GO:0048472">
    <property type="term" value="F:threonine-phosphate decarboxylase activity"/>
    <property type="evidence" value="ECO:0007669"/>
    <property type="project" value="InterPro"/>
</dbReference>
<organism evidence="10 11">
    <name type="scientific">Limnoraphis robusta CS-951</name>
    <dbReference type="NCBI Taxonomy" id="1637645"/>
    <lineage>
        <taxon>Bacteria</taxon>
        <taxon>Bacillati</taxon>
        <taxon>Cyanobacteriota</taxon>
        <taxon>Cyanophyceae</taxon>
        <taxon>Oscillatoriophycideae</taxon>
        <taxon>Oscillatoriales</taxon>
        <taxon>Sirenicapillariaceae</taxon>
        <taxon>Limnoraphis</taxon>
    </lineage>
</organism>
<dbReference type="PANTHER" id="PTHR34308:SF1">
    <property type="entry name" value="COBALAMIN BIOSYNTHESIS PROTEIN CBIB"/>
    <property type="match status" value="1"/>
</dbReference>
<sequence length="335" mass="36849">MTDSSVILVLAIAAMLDYLIGDPWEWLHPVQVMGWAIGQYTRLAFQWFQTPQSLKLLGILLAILLIFGSGFTSWLILQAIRSIPLQFPLHPILDIGVQSIMLASCFALRSLRQAAEDVLHPLHDGDLIKARQQLSLYVGRDTTDLSESEILRAVLETVAENSTDGVIAPLFYALVGVAIPGIGSVPFAFAYKAASTLDSMVGYKEPPYTDIGWFSAKLEDILTWLPCRLNTLLIAIVSGKPRSVWTICQRDAIYDPSPNAGWSECAYAATLNVQLGGVNKYKGIIKHKPLLGDFISPITPAIVHQALQLTRQTFLIELGVFILGYGVIGLIVNRF</sequence>
<comment type="similarity">
    <text evidence="3 9">Belongs to the CobD/CbiB family.</text>
</comment>
<keyword evidence="6 9" id="KW-0812">Transmembrane</keyword>
<dbReference type="GO" id="GO:0009236">
    <property type="term" value="P:cobalamin biosynthetic process"/>
    <property type="evidence" value="ECO:0007669"/>
    <property type="project" value="UniProtKB-UniRule"/>
</dbReference>
<evidence type="ECO:0000256" key="9">
    <source>
        <dbReference type="HAMAP-Rule" id="MF_00024"/>
    </source>
</evidence>
<evidence type="ECO:0000256" key="1">
    <source>
        <dbReference type="ARBA" id="ARBA00004651"/>
    </source>
</evidence>
<dbReference type="GO" id="GO:0015420">
    <property type="term" value="F:ABC-type vitamin B12 transporter activity"/>
    <property type="evidence" value="ECO:0007669"/>
    <property type="project" value="UniProtKB-UniRule"/>
</dbReference>
<dbReference type="OrthoDB" id="9811967at2"/>
<comment type="caution">
    <text evidence="10">The sequence shown here is derived from an EMBL/GenBank/DDBJ whole genome shotgun (WGS) entry which is preliminary data.</text>
</comment>
<dbReference type="UniPathway" id="UPA00148"/>
<comment type="caution">
    <text evidence="9">Lacks conserved residue(s) required for the propagation of feature annotation.</text>
</comment>
<dbReference type="AlphaFoldDB" id="A0A0F5YAN9"/>
<keyword evidence="8 9" id="KW-0472">Membrane</keyword>
<reference evidence="10 11" key="1">
    <citation type="submission" date="2015-06" db="EMBL/GenBank/DDBJ databases">
        <title>Draft genome assembly of filamentous brackish cyanobacterium Limnoraphis robusta strain CS-951.</title>
        <authorList>
            <person name="Willis A."/>
            <person name="Parks M."/>
            <person name="Burford M.A."/>
        </authorList>
    </citation>
    <scope>NUCLEOTIDE SEQUENCE [LARGE SCALE GENOMIC DNA]</scope>
    <source>
        <strain evidence="10 11">CS-951</strain>
    </source>
</reference>
<dbReference type="HAMAP" id="MF_00024">
    <property type="entry name" value="CobD_CbiB"/>
    <property type="match status" value="1"/>
</dbReference>
<evidence type="ECO:0000256" key="3">
    <source>
        <dbReference type="ARBA" id="ARBA00006263"/>
    </source>
</evidence>
<dbReference type="Pfam" id="PF03186">
    <property type="entry name" value="CobD_Cbib"/>
    <property type="match status" value="1"/>
</dbReference>
<evidence type="ECO:0000256" key="8">
    <source>
        <dbReference type="ARBA" id="ARBA00023136"/>
    </source>
</evidence>
<dbReference type="InterPro" id="IPR004485">
    <property type="entry name" value="Cobalamin_biosynth_CobD/CbiB"/>
</dbReference>
<name>A0A0F5YAN9_9CYAN</name>
<evidence type="ECO:0000256" key="2">
    <source>
        <dbReference type="ARBA" id="ARBA00004953"/>
    </source>
</evidence>
<accession>A0A0F5YAN9</accession>
<comment type="pathway">
    <text evidence="2 9">Cofactor biosynthesis; adenosylcobalamin biosynthesis.</text>
</comment>
<dbReference type="EMBL" id="LATL02000206">
    <property type="protein sequence ID" value="KKD35280.1"/>
    <property type="molecule type" value="Genomic_DNA"/>
</dbReference>
<proteinExistence type="inferred from homology"/>
<evidence type="ECO:0000313" key="10">
    <source>
        <dbReference type="EMBL" id="KKD35280.1"/>
    </source>
</evidence>
<protein>
    <recommendedName>
        <fullName evidence="9">Cobalamin biosynthesis protein CobD</fullName>
    </recommendedName>
</protein>